<dbReference type="GeneID" id="92034271"/>
<dbReference type="EMBL" id="JBBPEH010000011">
    <property type="protein sequence ID" value="KAK7532174.1"/>
    <property type="molecule type" value="Genomic_DNA"/>
</dbReference>
<dbReference type="Gene3D" id="3.20.20.190">
    <property type="entry name" value="Phosphatidylinositol (PI) phosphodiesterase"/>
    <property type="match status" value="1"/>
</dbReference>
<dbReference type="PANTHER" id="PTHR13593">
    <property type="match status" value="1"/>
</dbReference>
<dbReference type="InterPro" id="IPR017946">
    <property type="entry name" value="PLC-like_Pdiesterase_TIM-brl"/>
</dbReference>
<organism evidence="1 2">
    <name type="scientific">Phyllosticta citribraziliensis</name>
    <dbReference type="NCBI Taxonomy" id="989973"/>
    <lineage>
        <taxon>Eukaryota</taxon>
        <taxon>Fungi</taxon>
        <taxon>Dikarya</taxon>
        <taxon>Ascomycota</taxon>
        <taxon>Pezizomycotina</taxon>
        <taxon>Dothideomycetes</taxon>
        <taxon>Dothideomycetes incertae sedis</taxon>
        <taxon>Botryosphaeriales</taxon>
        <taxon>Phyllostictaceae</taxon>
        <taxon>Phyllosticta</taxon>
    </lineage>
</organism>
<comment type="caution">
    <text evidence="1">The sequence shown here is derived from an EMBL/GenBank/DDBJ whole genome shotgun (WGS) entry which is preliminary data.</text>
</comment>
<dbReference type="Proteomes" id="UP001360953">
    <property type="component" value="Unassembled WGS sequence"/>
</dbReference>
<protein>
    <submittedName>
        <fullName evidence="1">PLC-like phosphodiesterase</fullName>
    </submittedName>
</protein>
<gene>
    <name evidence="1" type="ORF">J3D65DRAFT_636002</name>
</gene>
<dbReference type="SUPFAM" id="SSF51695">
    <property type="entry name" value="PLC-like phosphodiesterases"/>
    <property type="match status" value="1"/>
</dbReference>
<dbReference type="RefSeq" id="XP_066651842.1">
    <property type="nucleotide sequence ID" value="XM_066801365.1"/>
</dbReference>
<name>A0ABR1LBY7_9PEZI</name>
<evidence type="ECO:0000313" key="1">
    <source>
        <dbReference type="EMBL" id="KAK7532174.1"/>
    </source>
</evidence>
<evidence type="ECO:0000313" key="2">
    <source>
        <dbReference type="Proteomes" id="UP001360953"/>
    </source>
</evidence>
<dbReference type="PANTHER" id="PTHR13593:SF143">
    <property type="entry name" value="PHOSPHATIDYLINOSITOL-SPECIFIC PHOSPHOLIPASE C X DOMAIN-CONTAINING PROTEIN"/>
    <property type="match status" value="1"/>
</dbReference>
<proteinExistence type="predicted"/>
<reference evidence="1 2" key="1">
    <citation type="submission" date="2024-04" db="EMBL/GenBank/DDBJ databases">
        <title>Phyllosticta paracitricarpa is synonymous to the EU quarantine fungus P. citricarpa based on phylogenomic analyses.</title>
        <authorList>
            <consortium name="Lawrence Berkeley National Laboratory"/>
            <person name="Van ingen-buijs V.A."/>
            <person name="Van westerhoven A.C."/>
            <person name="Haridas S."/>
            <person name="Skiadas P."/>
            <person name="Martin F."/>
            <person name="Groenewald J.Z."/>
            <person name="Crous P.W."/>
            <person name="Seidl M.F."/>
        </authorList>
    </citation>
    <scope>NUCLEOTIDE SEQUENCE [LARGE SCALE GENOMIC DNA]</scope>
    <source>
        <strain evidence="1 2">CPC 17464</strain>
    </source>
</reference>
<sequence>MHSAPSYTRASLFPPLISLFLLQPWVKVGHSLSFLRFLHFLYIIPVPSAMSNGYVELINATPHPWTLSYSHSYQMDNWSFPSTVASGASMPVYVQWHVAAGKSLGDDAGEAVYAVGGTSSSFQVQARYRDGFNLEVYLVDLATQNNAQGSTINLGWNGGSYVNWVLGGADGSYTSNGASVDWMHQNLALLGDRQIRHICMPGSHDAGMSKFGTHTDLVTKQNTITQKFDIATQLTAGSRWFDIRPILRNGSFQTGHYSDVDVLGWQGADGQSLTEIISQINDFTSKYNELVILDISHAYNADSDYADFSQANWETLFAELQKINHRLNTTGLTTSTDLSKKTLSSFIGDGPCVLLVTELPTGISLPSAAFTAGIVNSGNSFPIYNSYADSNDLNTMVADQLSKLHTQRKNPDSTFFLLSWTLTQDALDVINAATSILELAEKAYEPLFQQAFVNFTSQSYPNVLYMDLFGASDKDASAPNTEVAALAMAVNSLYGAA</sequence>
<accession>A0ABR1LBY7</accession>
<keyword evidence="2" id="KW-1185">Reference proteome</keyword>
<dbReference type="InterPro" id="IPR051057">
    <property type="entry name" value="PI-PLC_domain"/>
</dbReference>